<gene>
    <name evidence="4" type="ORF">CANCADRAFT_3675</name>
</gene>
<dbReference type="OrthoDB" id="27140at2759"/>
<protein>
    <recommendedName>
        <fullName evidence="3">Rab-GAP TBC domain-containing protein</fullName>
    </recommendedName>
</protein>
<evidence type="ECO:0000313" key="4">
    <source>
        <dbReference type="EMBL" id="ODV89033.1"/>
    </source>
</evidence>
<dbReference type="Gene3D" id="1.10.472.80">
    <property type="entry name" value="Ypt/Rab-GAP domain of gyp1p, domain 3"/>
    <property type="match status" value="1"/>
</dbReference>
<evidence type="ECO:0000313" key="5">
    <source>
        <dbReference type="Proteomes" id="UP000095023"/>
    </source>
</evidence>
<keyword evidence="1" id="KW-0343">GTPase activation</keyword>
<sequence>MPDFDVESFLRRYSSISQLQNDLELNPTSISCPRALLWEIALVFKSLDDATWIELCRSNRSKYSGYTERFHVSIDVDNYLLTGTSYDASEDHEIQLLILQDLNRTSANVPLFRQPDTIKTLLRVMYIYAKQYPDVGYRQGMHEILANTYYVLHQNLRTDSDHSSTLLNTLFAPLYIEHDTYSLFSAIMKHAYRWYLPPSSLSDVPPIVSISQKIQHQYIHAIDPELDKHLNDLSIEPQIWAIKFIRLMFSREFSLDFTLNLWDYIFLLGRDSEQFDLVYFIIVAMLYRIRDSLLHASHTEAVNILLHYPTDPDMSCHTLTSEAIGIRSTIIHTYSPSPILLNDKPYRDVAKSFTKNVHDTSERLGVNKLVKRGIKNAKEIAREISNPSSRLSPALNEKRPKRNSEMAAALAASVKVLQEPNVSQLDKDDAISTINHVISCLNNDSIVVMDSTTKAFINAPRSTSTSLSTTPLPSMSLSATSSAEFEGIAWDLERATLGSEYVEPSQKPTVTYGKASPKKSEEQSRLLASLLS</sequence>
<organism evidence="4 5">
    <name type="scientific">Tortispora caseinolytica NRRL Y-17796</name>
    <dbReference type="NCBI Taxonomy" id="767744"/>
    <lineage>
        <taxon>Eukaryota</taxon>
        <taxon>Fungi</taxon>
        <taxon>Dikarya</taxon>
        <taxon>Ascomycota</taxon>
        <taxon>Saccharomycotina</taxon>
        <taxon>Trigonopsidomycetes</taxon>
        <taxon>Trigonopsidales</taxon>
        <taxon>Trigonopsidaceae</taxon>
        <taxon>Tortispora</taxon>
    </lineage>
</organism>
<feature type="region of interest" description="Disordered" evidence="2">
    <location>
        <begin position="500"/>
        <end position="532"/>
    </location>
</feature>
<feature type="domain" description="Rab-GAP TBC" evidence="3">
    <location>
        <begin position="28"/>
        <end position="269"/>
    </location>
</feature>
<dbReference type="PROSITE" id="PS50086">
    <property type="entry name" value="TBC_RABGAP"/>
    <property type="match status" value="1"/>
</dbReference>
<dbReference type="SMART" id="SM00164">
    <property type="entry name" value="TBC"/>
    <property type="match status" value="1"/>
</dbReference>
<dbReference type="SUPFAM" id="SSF47923">
    <property type="entry name" value="Ypt/Rab-GAP domain of gyp1p"/>
    <property type="match status" value="2"/>
</dbReference>
<keyword evidence="5" id="KW-1185">Reference proteome</keyword>
<dbReference type="InterPro" id="IPR000195">
    <property type="entry name" value="Rab-GAP-TBC_dom"/>
</dbReference>
<dbReference type="AlphaFoldDB" id="A0A1E4TBE9"/>
<dbReference type="EMBL" id="KV453843">
    <property type="protein sequence ID" value="ODV89033.1"/>
    <property type="molecule type" value="Genomic_DNA"/>
</dbReference>
<dbReference type="InterPro" id="IPR035969">
    <property type="entry name" value="Rab-GAP_TBC_sf"/>
</dbReference>
<reference evidence="5" key="1">
    <citation type="submission" date="2016-02" db="EMBL/GenBank/DDBJ databases">
        <title>Comparative genomics of biotechnologically important yeasts.</title>
        <authorList>
            <consortium name="DOE Joint Genome Institute"/>
            <person name="Riley R."/>
            <person name="Haridas S."/>
            <person name="Wolfe K.H."/>
            <person name="Lopes M.R."/>
            <person name="Hittinger C.T."/>
            <person name="Goker M."/>
            <person name="Salamov A."/>
            <person name="Wisecaver J."/>
            <person name="Long T.M."/>
            <person name="Aerts A.L."/>
            <person name="Barry K."/>
            <person name="Choi C."/>
            <person name="Clum A."/>
            <person name="Coughlan A.Y."/>
            <person name="Deshpande S."/>
            <person name="Douglass A.P."/>
            <person name="Hanson S.J."/>
            <person name="Klenk H.-P."/>
            <person name="Labutti K."/>
            <person name="Lapidus A."/>
            <person name="Lindquist E."/>
            <person name="Lipzen A."/>
            <person name="Meier-Kolthoff J.P."/>
            <person name="Ohm R.A."/>
            <person name="Otillar R.P."/>
            <person name="Pangilinan J."/>
            <person name="Peng Y."/>
            <person name="Rokas A."/>
            <person name="Rosa C.A."/>
            <person name="Scheuner C."/>
            <person name="Sibirny A.A."/>
            <person name="Slot J.C."/>
            <person name="Stielow J.B."/>
            <person name="Sun H."/>
            <person name="Kurtzman C.P."/>
            <person name="Blackwell M."/>
            <person name="Jeffries T.W."/>
            <person name="Grigoriev I.V."/>
        </authorList>
    </citation>
    <scope>NUCLEOTIDE SEQUENCE [LARGE SCALE GENOMIC DNA]</scope>
    <source>
        <strain evidence="5">NRRL Y-17796</strain>
    </source>
</reference>
<proteinExistence type="predicted"/>
<dbReference type="PANTHER" id="PTHR22957:SF337">
    <property type="entry name" value="TBC1 DOMAIN FAMILY MEMBER 5"/>
    <property type="match status" value="1"/>
</dbReference>
<dbReference type="GO" id="GO:0005096">
    <property type="term" value="F:GTPase activator activity"/>
    <property type="evidence" value="ECO:0007669"/>
    <property type="project" value="UniProtKB-KW"/>
</dbReference>
<dbReference type="Pfam" id="PF00566">
    <property type="entry name" value="RabGAP-TBC"/>
    <property type="match status" value="1"/>
</dbReference>
<evidence type="ECO:0000259" key="3">
    <source>
        <dbReference type="PROSITE" id="PS50086"/>
    </source>
</evidence>
<evidence type="ECO:0000256" key="1">
    <source>
        <dbReference type="ARBA" id="ARBA00022468"/>
    </source>
</evidence>
<accession>A0A1E4TBE9</accession>
<dbReference type="PANTHER" id="PTHR22957">
    <property type="entry name" value="TBC1 DOMAIN FAMILY MEMBER GTPASE-ACTIVATING PROTEIN"/>
    <property type="match status" value="1"/>
</dbReference>
<evidence type="ECO:0000256" key="2">
    <source>
        <dbReference type="SAM" id="MobiDB-lite"/>
    </source>
</evidence>
<name>A0A1E4TBE9_9ASCO</name>
<dbReference type="Gene3D" id="1.10.8.270">
    <property type="entry name" value="putative rabgap domain of human tbc1 domain family member 14 like domains"/>
    <property type="match status" value="1"/>
</dbReference>
<dbReference type="Proteomes" id="UP000095023">
    <property type="component" value="Unassembled WGS sequence"/>
</dbReference>